<dbReference type="GeneID" id="301129288"/>
<dbReference type="EMBL" id="FORT01000001">
    <property type="protein sequence ID" value="SFI95193.1"/>
    <property type="molecule type" value="Genomic_DNA"/>
</dbReference>
<reference evidence="3" key="1">
    <citation type="submission" date="2016-10" db="EMBL/GenBank/DDBJ databases">
        <authorList>
            <person name="Varghese N."/>
            <person name="Submissions S."/>
        </authorList>
    </citation>
    <scope>NUCLEOTIDE SEQUENCE [LARGE SCALE GENOMIC DNA]</scope>
    <source>
        <strain evidence="3">OK042</strain>
    </source>
</reference>
<name>A0A1I3MDZ2_9BACL</name>
<dbReference type="RefSeq" id="WP_246071089.1">
    <property type="nucleotide sequence ID" value="NZ_BJOE01000045.1"/>
</dbReference>
<dbReference type="SMART" id="SM00966">
    <property type="entry name" value="SpoVT_AbrB"/>
    <property type="match status" value="1"/>
</dbReference>
<evidence type="ECO:0000259" key="1">
    <source>
        <dbReference type="SMART" id="SM00966"/>
    </source>
</evidence>
<evidence type="ECO:0000313" key="3">
    <source>
        <dbReference type="Proteomes" id="UP000198915"/>
    </source>
</evidence>
<dbReference type="InterPro" id="IPR037914">
    <property type="entry name" value="SpoVT-AbrB_sf"/>
</dbReference>
<protein>
    <recommendedName>
        <fullName evidence="1">SpoVT-AbrB domain-containing protein</fullName>
    </recommendedName>
</protein>
<gene>
    <name evidence="2" type="ORF">SAMN05518846_101593</name>
</gene>
<sequence>MMKNLHSGEAGIVGYKKITVTGKRQITIPKSFFDHLGFGTTVAAYLRDGGIFLEPVKEDANTTIDFDTREIVREAIAEGLTGDELADEISRRIIELNKLMDRRIQEFERDMSGDSVDDGEVDDFNGLDVFFDQEIGENTKET</sequence>
<dbReference type="Proteomes" id="UP000198915">
    <property type="component" value="Unassembled WGS sequence"/>
</dbReference>
<dbReference type="SUPFAM" id="SSF89447">
    <property type="entry name" value="AbrB/MazE/MraZ-like"/>
    <property type="match status" value="1"/>
</dbReference>
<dbReference type="GO" id="GO:0003677">
    <property type="term" value="F:DNA binding"/>
    <property type="evidence" value="ECO:0007669"/>
    <property type="project" value="InterPro"/>
</dbReference>
<keyword evidence="3" id="KW-1185">Reference proteome</keyword>
<dbReference type="STRING" id="1884381.SAMN05518846_101593"/>
<dbReference type="AlphaFoldDB" id="A0A1I3MDZ2"/>
<accession>A0A1I3MDZ2</accession>
<evidence type="ECO:0000313" key="2">
    <source>
        <dbReference type="EMBL" id="SFI95193.1"/>
    </source>
</evidence>
<dbReference type="InterPro" id="IPR007159">
    <property type="entry name" value="SpoVT-AbrB_dom"/>
</dbReference>
<organism evidence="2 3">
    <name type="scientific">Brevibacillus centrosporus</name>
    <dbReference type="NCBI Taxonomy" id="54910"/>
    <lineage>
        <taxon>Bacteria</taxon>
        <taxon>Bacillati</taxon>
        <taxon>Bacillota</taxon>
        <taxon>Bacilli</taxon>
        <taxon>Bacillales</taxon>
        <taxon>Paenibacillaceae</taxon>
        <taxon>Brevibacillus</taxon>
    </lineage>
</organism>
<proteinExistence type="predicted"/>
<feature type="domain" description="SpoVT-AbrB" evidence="1">
    <location>
        <begin position="18"/>
        <end position="61"/>
    </location>
</feature>